<dbReference type="SMART" id="SM00470">
    <property type="entry name" value="ParB"/>
    <property type="match status" value="1"/>
</dbReference>
<sequence length="365" mass="41801">MMNEEKLKDLEKLGIVPLANELKSYSIEELQEMLELVEKGKYKKTLKSGVVGRLNSLRNQKSVLNVEPIEAVAPTSTPIVLEKTLDADIIKDNPHQVRVDLKEESVISMMDSIRKDGLHTPVKVFLNEEDKEYYLVSGQIRLTAYRRLKNEDNEKYSLIPISLSEKEVYTELDFTREALIENAIRNEMTTIDFAISLKKVYDMELEKDKDLTLAIFAKEIGISRAKVGRLINIGEMLEKDIEYMELLKSLDIQGERIILAVGKLQGYTLKEKSRILEDNKNGLLSVAKIEALKNKEVEEEVIKVASKSKSASYSKKVSSLGSLFKKYKYEDFSEVGRKKIDEQIKKIEAIEDEMKTLIKDEIEEL</sequence>
<feature type="domain" description="ParB-like N-terminal" evidence="1">
    <location>
        <begin position="83"/>
        <end position="180"/>
    </location>
</feature>
<dbReference type="Pfam" id="PF02195">
    <property type="entry name" value="ParB_N"/>
    <property type="match status" value="1"/>
</dbReference>
<dbReference type="SUPFAM" id="SSF109709">
    <property type="entry name" value="KorB DNA-binding domain-like"/>
    <property type="match status" value="1"/>
</dbReference>
<dbReference type="RefSeq" id="WP_152279448.1">
    <property type="nucleotide sequence ID" value="NZ_WFKK01000001.1"/>
</dbReference>
<dbReference type="PANTHER" id="PTHR33375">
    <property type="entry name" value="CHROMOSOME-PARTITIONING PROTEIN PARB-RELATED"/>
    <property type="match status" value="1"/>
</dbReference>
<dbReference type="InterPro" id="IPR036086">
    <property type="entry name" value="ParB/Sulfiredoxin_sf"/>
</dbReference>
<dbReference type="GO" id="GO:0005694">
    <property type="term" value="C:chromosome"/>
    <property type="evidence" value="ECO:0007669"/>
    <property type="project" value="TreeGrafter"/>
</dbReference>
<dbReference type="GO" id="GO:0007059">
    <property type="term" value="P:chromosome segregation"/>
    <property type="evidence" value="ECO:0007669"/>
    <property type="project" value="TreeGrafter"/>
</dbReference>
<accession>A0A6L4WWX3</accession>
<dbReference type="AlphaFoldDB" id="A0A6L4WWX3"/>
<dbReference type="SUPFAM" id="SSF110849">
    <property type="entry name" value="ParB/Sulfiredoxin"/>
    <property type="match status" value="1"/>
</dbReference>
<comment type="caution">
    <text evidence="2">The sequence shown here is derived from an EMBL/GenBank/DDBJ whole genome shotgun (WGS) entry which is preliminary data.</text>
</comment>
<organism evidence="2 3">
    <name type="scientific">Poseidonibacter ostreae</name>
    <dbReference type="NCBI Taxonomy" id="2654171"/>
    <lineage>
        <taxon>Bacteria</taxon>
        <taxon>Pseudomonadati</taxon>
        <taxon>Campylobacterota</taxon>
        <taxon>Epsilonproteobacteria</taxon>
        <taxon>Campylobacterales</taxon>
        <taxon>Arcobacteraceae</taxon>
        <taxon>Poseidonibacter</taxon>
    </lineage>
</organism>
<dbReference type="InterPro" id="IPR050336">
    <property type="entry name" value="Chromosome_partition/occlusion"/>
</dbReference>
<protein>
    <recommendedName>
        <fullName evidence="1">ParB-like N-terminal domain-containing protein</fullName>
    </recommendedName>
</protein>
<dbReference type="Proteomes" id="UP000472839">
    <property type="component" value="Unassembled WGS sequence"/>
</dbReference>
<name>A0A6L4WWX3_9BACT</name>
<dbReference type="EMBL" id="WFKK01000001">
    <property type="protein sequence ID" value="KAB7891345.1"/>
    <property type="molecule type" value="Genomic_DNA"/>
</dbReference>
<proteinExistence type="predicted"/>
<evidence type="ECO:0000313" key="3">
    <source>
        <dbReference type="Proteomes" id="UP000472839"/>
    </source>
</evidence>
<gene>
    <name evidence="2" type="ORF">GBG19_00480</name>
</gene>
<dbReference type="Gene3D" id="3.90.1530.10">
    <property type="entry name" value="Conserved hypothetical protein from pyrococcus furiosus pfu- 392566-001, ParB domain"/>
    <property type="match status" value="1"/>
</dbReference>
<dbReference type="PANTHER" id="PTHR33375:SF1">
    <property type="entry name" value="CHROMOSOME-PARTITIONING PROTEIN PARB-RELATED"/>
    <property type="match status" value="1"/>
</dbReference>
<evidence type="ECO:0000313" key="2">
    <source>
        <dbReference type="EMBL" id="KAB7891345.1"/>
    </source>
</evidence>
<evidence type="ECO:0000259" key="1">
    <source>
        <dbReference type="SMART" id="SM00470"/>
    </source>
</evidence>
<reference evidence="2 3" key="1">
    <citation type="submission" date="2019-10" db="EMBL/GenBank/DDBJ databases">
        <title>Poseidonibacter ostreae sp. nov., isolated from the gut of the Ostrea denselamellosa.</title>
        <authorList>
            <person name="Choi A."/>
        </authorList>
    </citation>
    <scope>NUCLEOTIDE SEQUENCE [LARGE SCALE GENOMIC DNA]</scope>
    <source>
        <strain evidence="2 3">SJOD-M-33</strain>
    </source>
</reference>
<dbReference type="InterPro" id="IPR003115">
    <property type="entry name" value="ParB_N"/>
</dbReference>